<dbReference type="InterPro" id="IPR017226">
    <property type="entry name" value="BHMT-like"/>
</dbReference>
<reference evidence="9" key="1">
    <citation type="submission" date="2016-01" db="EMBL/GenBank/DDBJ databases">
        <title>Complete genome of Planococcus rifietoensis type strain M8.</title>
        <authorList>
            <person name="See-Too W.S."/>
        </authorList>
    </citation>
    <scope>NUCLEOTIDE SEQUENCE [LARGE SCALE GENOMIC DNA]</scope>
    <source>
        <strain evidence="9">M8</strain>
    </source>
</reference>
<protein>
    <recommendedName>
        <fullName evidence="5">S-methylmethionine:homocysteine methyltransferase</fullName>
    </recommendedName>
</protein>
<dbReference type="AlphaFoldDB" id="A0A0U2Z8N6"/>
<evidence type="ECO:0000256" key="3">
    <source>
        <dbReference type="ARBA" id="ARBA00022723"/>
    </source>
</evidence>
<dbReference type="KEGG" id="prt:AUC31_10620"/>
<name>A0A0U2Z8N6_9BACL</name>
<evidence type="ECO:0000313" key="10">
    <source>
        <dbReference type="Proteomes" id="UP000067683"/>
    </source>
</evidence>
<dbReference type="Pfam" id="PF02574">
    <property type="entry name" value="S-methyl_trans"/>
    <property type="match status" value="1"/>
</dbReference>
<dbReference type="GO" id="GO:0009086">
    <property type="term" value="P:methionine biosynthetic process"/>
    <property type="evidence" value="ECO:0007669"/>
    <property type="project" value="InterPro"/>
</dbReference>
<dbReference type="PANTHER" id="PTHR46015:SF1">
    <property type="entry name" value="HOMOCYSTEINE S-METHYLTRANSFERASE-LIKE ISOFORM 1"/>
    <property type="match status" value="1"/>
</dbReference>
<gene>
    <name evidence="9" type="primary">mmuM</name>
    <name evidence="9" type="ORF">AUC31_10620</name>
</gene>
<feature type="domain" description="Hcy-binding" evidence="8">
    <location>
        <begin position="2"/>
        <end position="309"/>
    </location>
</feature>
<dbReference type="STRING" id="200991.AUC31_10620"/>
<dbReference type="Proteomes" id="UP000067683">
    <property type="component" value="Chromosome"/>
</dbReference>
<evidence type="ECO:0000256" key="2">
    <source>
        <dbReference type="ARBA" id="ARBA00022679"/>
    </source>
</evidence>
<dbReference type="PROSITE" id="PS50970">
    <property type="entry name" value="HCY"/>
    <property type="match status" value="1"/>
</dbReference>
<dbReference type="InterPro" id="IPR051486">
    <property type="entry name" value="Hcy_S-methyltransferase"/>
</dbReference>
<evidence type="ECO:0000256" key="1">
    <source>
        <dbReference type="ARBA" id="ARBA00022603"/>
    </source>
</evidence>
<keyword evidence="3 6" id="KW-0479">Metal-binding</keyword>
<dbReference type="RefSeq" id="WP_058382323.1">
    <property type="nucleotide sequence ID" value="NZ_CP013659.2"/>
</dbReference>
<keyword evidence="10" id="KW-1185">Reference proteome</keyword>
<evidence type="ECO:0000256" key="7">
    <source>
        <dbReference type="PROSITE-ProRule" id="PRU00333"/>
    </source>
</evidence>
<sequence>MNPIEQILNEFPVLIVDGAMATELENYGCNLNDSLWSAKILMENPELIKKVHVDYFQAGADCAITASYQATIEGYQERGLTESQAIALITKSVELATQARDEFWGAAADRSDRPKPLVAASVGPYGAFLSDGSEYRGGYAIGEEQLAAFHRERIRVLVEAGADILACETLPCLAEAKAIVSVLEEFPQVSAWFTFSAKDEFHISDGERIADCAKWLEQQPQVAAIGINCTAPQFIESLIQEVKSASSKPVIVYPNSGATYDPISKTWSEEPSAGAFSANSKAWHKAGADIIGGCCSTTPDDIAAIASWARQGKASEV</sequence>
<dbReference type="GO" id="GO:0008898">
    <property type="term" value="F:S-adenosylmethionine-homocysteine S-methyltransferase activity"/>
    <property type="evidence" value="ECO:0007669"/>
    <property type="project" value="TreeGrafter"/>
</dbReference>
<dbReference type="FunFam" id="3.20.20.330:FF:000002">
    <property type="entry name" value="Homocysteine S-methyltransferase"/>
    <property type="match status" value="1"/>
</dbReference>
<dbReference type="GO" id="GO:0033528">
    <property type="term" value="P:S-methylmethionine cycle"/>
    <property type="evidence" value="ECO:0007669"/>
    <property type="project" value="TreeGrafter"/>
</dbReference>
<evidence type="ECO:0000256" key="5">
    <source>
        <dbReference type="ARBA" id="ARBA00076752"/>
    </source>
</evidence>
<keyword evidence="2 7" id="KW-0808">Transferase</keyword>
<proteinExistence type="predicted"/>
<dbReference type="OrthoDB" id="9803687at2"/>
<dbReference type="NCBIfam" id="NF007020">
    <property type="entry name" value="PRK09485.1"/>
    <property type="match status" value="1"/>
</dbReference>
<feature type="binding site" evidence="7">
    <location>
        <position position="294"/>
    </location>
    <ligand>
        <name>Zn(2+)</name>
        <dbReference type="ChEBI" id="CHEBI:29105"/>
    </ligand>
</feature>
<evidence type="ECO:0000259" key="8">
    <source>
        <dbReference type="PROSITE" id="PS50970"/>
    </source>
</evidence>
<organism evidence="9 10">
    <name type="scientific">Planococcus rifietoensis</name>
    <dbReference type="NCBI Taxonomy" id="200991"/>
    <lineage>
        <taxon>Bacteria</taxon>
        <taxon>Bacillati</taxon>
        <taxon>Bacillota</taxon>
        <taxon>Bacilli</taxon>
        <taxon>Bacillales</taxon>
        <taxon>Caryophanaceae</taxon>
        <taxon>Planococcus</taxon>
    </lineage>
</organism>
<dbReference type="PANTHER" id="PTHR46015">
    <property type="entry name" value="ZGC:172121"/>
    <property type="match status" value="1"/>
</dbReference>
<feature type="binding site" evidence="7">
    <location>
        <position position="295"/>
    </location>
    <ligand>
        <name>Zn(2+)</name>
        <dbReference type="ChEBI" id="CHEBI:29105"/>
    </ligand>
</feature>
<evidence type="ECO:0000256" key="4">
    <source>
        <dbReference type="ARBA" id="ARBA00022833"/>
    </source>
</evidence>
<accession>A0A0U2Z8N6</accession>
<dbReference type="SUPFAM" id="SSF82282">
    <property type="entry name" value="Homocysteine S-methyltransferase"/>
    <property type="match status" value="1"/>
</dbReference>
<evidence type="ECO:0000313" key="9">
    <source>
        <dbReference type="EMBL" id="ALS75620.1"/>
    </source>
</evidence>
<feature type="binding site" evidence="6 7">
    <location>
        <position position="229"/>
    </location>
    <ligand>
        <name>Zn(2+)</name>
        <dbReference type="ChEBI" id="CHEBI:29105"/>
    </ligand>
</feature>
<evidence type="ECO:0000256" key="6">
    <source>
        <dbReference type="PIRSR" id="PIRSR037505-2"/>
    </source>
</evidence>
<dbReference type="GO" id="GO:0008270">
    <property type="term" value="F:zinc ion binding"/>
    <property type="evidence" value="ECO:0007669"/>
    <property type="project" value="InterPro"/>
</dbReference>
<dbReference type="PIRSF" id="PIRSF037505">
    <property type="entry name" value="Betaine_HMT"/>
    <property type="match status" value="1"/>
</dbReference>
<dbReference type="Gene3D" id="3.20.20.330">
    <property type="entry name" value="Homocysteine-binding-like domain"/>
    <property type="match status" value="1"/>
</dbReference>
<keyword evidence="1 7" id="KW-0489">Methyltransferase</keyword>
<keyword evidence="4 6" id="KW-0862">Zinc</keyword>
<dbReference type="InterPro" id="IPR003726">
    <property type="entry name" value="HCY_dom"/>
</dbReference>
<dbReference type="InterPro" id="IPR036589">
    <property type="entry name" value="HCY_dom_sf"/>
</dbReference>
<dbReference type="GO" id="GO:0032259">
    <property type="term" value="P:methylation"/>
    <property type="evidence" value="ECO:0007669"/>
    <property type="project" value="UniProtKB-KW"/>
</dbReference>
<comment type="cofactor">
    <cofactor evidence="6">
        <name>Zn(2+)</name>
        <dbReference type="ChEBI" id="CHEBI:29105"/>
    </cofactor>
    <text evidence="6">Binds 1 zinc ion per subunit.</text>
</comment>
<dbReference type="EMBL" id="CP013659">
    <property type="protein sequence ID" value="ALS75620.1"/>
    <property type="molecule type" value="Genomic_DNA"/>
</dbReference>